<feature type="region of interest" description="Disordered" evidence="7">
    <location>
        <begin position="24"/>
        <end position="71"/>
    </location>
</feature>
<dbReference type="SUPFAM" id="SSF52540">
    <property type="entry name" value="P-loop containing nucleoside triphosphate hydrolases"/>
    <property type="match status" value="1"/>
</dbReference>
<dbReference type="Gene3D" id="3.40.850.10">
    <property type="entry name" value="Kinesin motor domain"/>
    <property type="match status" value="1"/>
</dbReference>
<keyword evidence="6" id="KW-0547">Nucleotide-binding</keyword>
<reference evidence="9 10" key="2">
    <citation type="journal article" date="2014" name="BMC Genomics">
        <title>An improved genome of the model marine alga Ostreococcus tauri unfolds by assessing Illumina de novo assemblies.</title>
        <authorList>
            <person name="Blanc-Mathieu R."/>
            <person name="Verhelst B."/>
            <person name="Derelle E."/>
            <person name="Rombauts S."/>
            <person name="Bouget F.Y."/>
            <person name="Carre I."/>
            <person name="Chateau A."/>
            <person name="Eyre-Walker A."/>
            <person name="Grimsley N."/>
            <person name="Moreau H."/>
            <person name="Piegu B."/>
            <person name="Rivals E."/>
            <person name="Schackwitz W."/>
            <person name="Van de Peer Y."/>
            <person name="Piganeau G."/>
        </authorList>
    </citation>
    <scope>NUCLEOTIDE SEQUENCE [LARGE SCALE GENOMIC DNA]</scope>
    <source>
        <strain evidence="10">OTTH 0595 / CCAP 157/2 / RCC745</strain>
    </source>
</reference>
<dbReference type="STRING" id="70448.A0A090M5B2"/>
<feature type="binding site" evidence="6">
    <location>
        <begin position="434"/>
        <end position="441"/>
    </location>
    <ligand>
        <name>ATP</name>
        <dbReference type="ChEBI" id="CHEBI:30616"/>
    </ligand>
</feature>
<dbReference type="PANTHER" id="PTHR47971:SF8">
    <property type="entry name" value="KINESIN-LIKE PROTEIN"/>
    <property type="match status" value="1"/>
</dbReference>
<dbReference type="GO" id="GO:0005874">
    <property type="term" value="C:microtubule"/>
    <property type="evidence" value="ECO:0007669"/>
    <property type="project" value="UniProtKB-KW"/>
</dbReference>
<dbReference type="GO" id="GO:0008017">
    <property type="term" value="F:microtubule binding"/>
    <property type="evidence" value="ECO:0007669"/>
    <property type="project" value="InterPro"/>
</dbReference>
<sequence>MGASEASEAARAWAEKRREAIARAKLHRARRDDDDAARASARARREEDERLRRNVERAARETHERRAKREAEALAAKIRKDVELELQRERESARREQERACAEEGAKAARGTYVKVVPDGTRIVLSEEVELAPEPERRKVPAPSPRQSPKKPTSSERAGRAKTSSPSNDANAVTPEPEKKRAPKPTARGVKEWTPPNSKSKRPEVKSRAPLVANRPSAASKPRTVSPPDAARAPSSTATKSARTTLGGSKPAADRPATSKPGSVGRVSKPAGARPGPTTASRKRPIGGDNAGDKMHRQMFDKRESRRMNRRPFAASVKRWRDENLTASADEANAHETPARGSISVFARKRPLFDPERQRGEYDVVTVKGASTAVVHNCQMHADLKRMFVKHCAYTLSGGVFDDAVQEHEVYAKSAAPLVAQTLKGSVGALFMYGQTGSGKTHTMENIEKHAVDALFFGDSGLPGAKTIKVSYFEIAGKTCVDLLQPGRVEIRLKELFEEQGEELTGQMEVELVGAKEPEVTNAAELKKVIDEGKARRQTSSTQCNASSSRSHAVMRLTVTLANGSTGRLTLVDCAGSERKEDNTHHDEKQRKETAEINASLYALKECVRFRRLKFSGSGSSSVHVPYRNSPLTRVLAECFVRDDAGLAVIGTMSPASIDTEHSLATLKTINAIGGNDDNEGYEEKREDVAATLRIDAKTGKVTEEAAERRIAPVKWSHEDVVDWISTAAKGAFNTKVNVPSTLTGSQFVRMSALVLKGMCGGDEALATRLHKCLRAEVTRCSVTQRS</sequence>
<feature type="region of interest" description="Disordered" evidence="7">
    <location>
        <begin position="85"/>
        <end position="294"/>
    </location>
</feature>
<proteinExistence type="inferred from homology"/>
<evidence type="ECO:0000256" key="2">
    <source>
        <dbReference type="ARBA" id="ARBA00022490"/>
    </source>
</evidence>
<dbReference type="KEGG" id="ota:OT_ostta10g02410"/>
<keyword evidence="2" id="KW-0963">Cytoplasm</keyword>
<evidence type="ECO:0000259" key="8">
    <source>
        <dbReference type="PROSITE" id="PS50067"/>
    </source>
</evidence>
<dbReference type="SMART" id="SM00129">
    <property type="entry name" value="KISc"/>
    <property type="match status" value="1"/>
</dbReference>
<dbReference type="InterPro" id="IPR027640">
    <property type="entry name" value="Kinesin-like_fam"/>
</dbReference>
<dbReference type="RefSeq" id="XP_022839824.1">
    <property type="nucleotide sequence ID" value="XM_022983192.1"/>
</dbReference>
<dbReference type="InterPro" id="IPR036961">
    <property type="entry name" value="Kinesin_motor_dom_sf"/>
</dbReference>
<evidence type="ECO:0000256" key="1">
    <source>
        <dbReference type="ARBA" id="ARBA00004245"/>
    </source>
</evidence>
<evidence type="ECO:0000313" key="9">
    <source>
        <dbReference type="EMBL" id="CEF99410.1"/>
    </source>
</evidence>
<dbReference type="GO" id="GO:0005524">
    <property type="term" value="F:ATP binding"/>
    <property type="evidence" value="ECO:0007669"/>
    <property type="project" value="UniProtKB-UniRule"/>
</dbReference>
<dbReference type="AlphaFoldDB" id="A0A090M5B2"/>
<feature type="compositionally biased region" description="Basic and acidic residues" evidence="7">
    <location>
        <begin position="85"/>
        <end position="107"/>
    </location>
</feature>
<keyword evidence="10" id="KW-1185">Reference proteome</keyword>
<dbReference type="InterPro" id="IPR027417">
    <property type="entry name" value="P-loop_NTPase"/>
</dbReference>
<dbReference type="PROSITE" id="PS50067">
    <property type="entry name" value="KINESIN_MOTOR_2"/>
    <property type="match status" value="1"/>
</dbReference>
<dbReference type="OrthoDB" id="3176171at2759"/>
<dbReference type="GO" id="GO:0007018">
    <property type="term" value="P:microtubule-based movement"/>
    <property type="evidence" value="ECO:0007669"/>
    <property type="project" value="InterPro"/>
</dbReference>
<dbReference type="GO" id="GO:0003777">
    <property type="term" value="F:microtubule motor activity"/>
    <property type="evidence" value="ECO:0007669"/>
    <property type="project" value="InterPro"/>
</dbReference>
<gene>
    <name evidence="9" type="ORF">OT_ostta10g02410</name>
</gene>
<feature type="compositionally biased region" description="Polar residues" evidence="7">
    <location>
        <begin position="234"/>
        <end position="247"/>
    </location>
</feature>
<organism evidence="9 10">
    <name type="scientific">Ostreococcus tauri</name>
    <name type="common">Marine green alga</name>
    <dbReference type="NCBI Taxonomy" id="70448"/>
    <lineage>
        <taxon>Eukaryota</taxon>
        <taxon>Viridiplantae</taxon>
        <taxon>Chlorophyta</taxon>
        <taxon>Mamiellophyceae</taxon>
        <taxon>Mamiellales</taxon>
        <taxon>Bathycoccaceae</taxon>
        <taxon>Ostreococcus</taxon>
    </lineage>
</organism>
<dbReference type="PRINTS" id="PR00380">
    <property type="entry name" value="KINESINHEAVY"/>
</dbReference>
<keyword evidence="9" id="KW-0378">Hydrolase</keyword>
<name>A0A090M5B2_OSTTA</name>
<dbReference type="InParanoid" id="A0A090M5B2"/>
<dbReference type="Pfam" id="PF00225">
    <property type="entry name" value="Kinesin"/>
    <property type="match status" value="1"/>
</dbReference>
<reference evidence="10" key="1">
    <citation type="journal article" date="2006" name="Proc. Natl. Acad. Sci. U.S.A.">
        <title>Genome analysis of the smallest free-living eukaryote Ostreococcus tauri unveils many unique features.</title>
        <authorList>
            <person name="Derelle E."/>
            <person name="Ferraz C."/>
            <person name="Rombauts S."/>
            <person name="Rouze P."/>
            <person name="Worden A.Z."/>
            <person name="Robbens S."/>
            <person name="Partensky F."/>
            <person name="Degroeve S."/>
            <person name="Echeynie S."/>
            <person name="Cooke R."/>
            <person name="Saeys Y."/>
            <person name="Wuyts J."/>
            <person name="Jabbari K."/>
            <person name="Bowler C."/>
            <person name="Panaud O."/>
            <person name="Piegu B."/>
            <person name="Ball S.G."/>
            <person name="Ral J.-P."/>
            <person name="Bouget F.-Y."/>
            <person name="Piganeau G."/>
            <person name="De Baets B."/>
            <person name="Picard A."/>
            <person name="Delseny M."/>
            <person name="Demaille J."/>
            <person name="Van de Peer Y."/>
            <person name="Moreau H."/>
        </authorList>
    </citation>
    <scope>NUCLEOTIDE SEQUENCE [LARGE SCALE GENOMIC DNA]</scope>
    <source>
        <strain evidence="10">OTTH 0595 / CCAP 157/2 / RCC745</strain>
    </source>
</reference>
<keyword evidence="4 6" id="KW-0505">Motor protein</keyword>
<comment type="caution">
    <text evidence="9">The sequence shown here is derived from an EMBL/GenBank/DDBJ whole genome shotgun (WGS) entry which is preliminary data.</text>
</comment>
<dbReference type="GO" id="GO:0007019">
    <property type="term" value="P:microtubule depolymerization"/>
    <property type="evidence" value="ECO:0007669"/>
    <property type="project" value="TreeGrafter"/>
</dbReference>
<feature type="domain" description="Kinesin motor" evidence="8">
    <location>
        <begin position="342"/>
        <end position="676"/>
    </location>
</feature>
<protein>
    <submittedName>
        <fullName evidence="9">P-loop containing nucleoside triphosphate hydrolase</fullName>
    </submittedName>
</protein>
<keyword evidence="3" id="KW-0493">Microtubule</keyword>
<comment type="subcellular location">
    <subcellularLocation>
        <location evidence="1">Cytoplasm</location>
        <location evidence="1">Cytoskeleton</location>
    </subcellularLocation>
</comment>
<dbReference type="Proteomes" id="UP000009170">
    <property type="component" value="Unassembled WGS sequence"/>
</dbReference>
<accession>A0A090M5B2</accession>
<evidence type="ECO:0000256" key="6">
    <source>
        <dbReference type="PROSITE-ProRule" id="PRU00283"/>
    </source>
</evidence>
<evidence type="ECO:0000256" key="7">
    <source>
        <dbReference type="SAM" id="MobiDB-lite"/>
    </source>
</evidence>
<dbReference type="GO" id="GO:0016787">
    <property type="term" value="F:hydrolase activity"/>
    <property type="evidence" value="ECO:0007669"/>
    <property type="project" value="UniProtKB-KW"/>
</dbReference>
<keyword evidence="6" id="KW-0067">ATP-binding</keyword>
<evidence type="ECO:0000256" key="5">
    <source>
        <dbReference type="ARBA" id="ARBA00023212"/>
    </source>
</evidence>
<evidence type="ECO:0000256" key="4">
    <source>
        <dbReference type="ARBA" id="ARBA00023175"/>
    </source>
</evidence>
<dbReference type="EMBL" id="CAID01000010">
    <property type="protein sequence ID" value="CEF99410.1"/>
    <property type="molecule type" value="Genomic_DNA"/>
</dbReference>
<feature type="compositionally biased region" description="Polar residues" evidence="7">
    <location>
        <begin position="160"/>
        <end position="171"/>
    </location>
</feature>
<comment type="similarity">
    <text evidence="6">Belongs to the TRAFAC class myosin-kinesin ATPase superfamily. Kinesin family.</text>
</comment>
<evidence type="ECO:0000256" key="3">
    <source>
        <dbReference type="ARBA" id="ARBA00022701"/>
    </source>
</evidence>
<dbReference type="InterPro" id="IPR001752">
    <property type="entry name" value="Kinesin_motor_dom"/>
</dbReference>
<feature type="compositionally biased region" description="Basic and acidic residues" evidence="7">
    <location>
        <begin position="30"/>
        <end position="71"/>
    </location>
</feature>
<keyword evidence="5" id="KW-0206">Cytoskeleton</keyword>
<dbReference type="GeneID" id="9832215"/>
<dbReference type="PANTHER" id="PTHR47971">
    <property type="entry name" value="KINESIN-RELATED PROTEIN 6"/>
    <property type="match status" value="1"/>
</dbReference>
<evidence type="ECO:0000313" key="10">
    <source>
        <dbReference type="Proteomes" id="UP000009170"/>
    </source>
</evidence>